<dbReference type="InterPro" id="IPR003959">
    <property type="entry name" value="ATPase_AAA_core"/>
</dbReference>
<dbReference type="AlphaFoldDB" id="A0A1I4LNA5"/>
<protein>
    <submittedName>
        <fullName evidence="2">Predicted ATPase</fullName>
    </submittedName>
</protein>
<dbReference type="GO" id="GO:0000731">
    <property type="term" value="P:DNA synthesis involved in DNA repair"/>
    <property type="evidence" value="ECO:0007669"/>
    <property type="project" value="TreeGrafter"/>
</dbReference>
<dbReference type="Proteomes" id="UP000199048">
    <property type="component" value="Unassembled WGS sequence"/>
</dbReference>
<accession>A0A1I4LNA5</accession>
<evidence type="ECO:0000313" key="2">
    <source>
        <dbReference type="EMBL" id="SFL92492.1"/>
    </source>
</evidence>
<organism evidence="2 3">
    <name type="scientific">Methylobacterium pseudosasicola</name>
    <dbReference type="NCBI Taxonomy" id="582667"/>
    <lineage>
        <taxon>Bacteria</taxon>
        <taxon>Pseudomonadati</taxon>
        <taxon>Pseudomonadota</taxon>
        <taxon>Alphaproteobacteria</taxon>
        <taxon>Hyphomicrobiales</taxon>
        <taxon>Methylobacteriaceae</taxon>
        <taxon>Methylobacterium</taxon>
    </lineage>
</organism>
<dbReference type="STRING" id="582667.SAMN05192568_101424"/>
<gene>
    <name evidence="2" type="ORF">SAMN05192568_101424</name>
</gene>
<dbReference type="Pfam" id="PF13304">
    <property type="entry name" value="AAA_21"/>
    <property type="match status" value="1"/>
</dbReference>
<dbReference type="SUPFAM" id="SSF52540">
    <property type="entry name" value="P-loop containing nucleoside triphosphate hydrolases"/>
    <property type="match status" value="1"/>
</dbReference>
<reference evidence="3" key="1">
    <citation type="submission" date="2016-10" db="EMBL/GenBank/DDBJ databases">
        <authorList>
            <person name="Varghese N."/>
            <person name="Submissions S."/>
        </authorList>
    </citation>
    <scope>NUCLEOTIDE SEQUENCE [LARGE SCALE GENOMIC DNA]</scope>
    <source>
        <strain evidence="3">BL36</strain>
    </source>
</reference>
<evidence type="ECO:0000259" key="1">
    <source>
        <dbReference type="Pfam" id="PF13304"/>
    </source>
</evidence>
<dbReference type="GO" id="GO:0016887">
    <property type="term" value="F:ATP hydrolysis activity"/>
    <property type="evidence" value="ECO:0007669"/>
    <property type="project" value="InterPro"/>
</dbReference>
<dbReference type="EMBL" id="FOTK01000014">
    <property type="protein sequence ID" value="SFL92492.1"/>
    <property type="molecule type" value="Genomic_DNA"/>
</dbReference>
<keyword evidence="3" id="KW-1185">Reference proteome</keyword>
<dbReference type="InterPro" id="IPR014555">
    <property type="entry name" value="RecF-like"/>
</dbReference>
<evidence type="ECO:0000313" key="3">
    <source>
        <dbReference type="Proteomes" id="UP000199048"/>
    </source>
</evidence>
<dbReference type="Gene3D" id="3.40.50.300">
    <property type="entry name" value="P-loop containing nucleotide triphosphate hydrolases"/>
    <property type="match status" value="2"/>
</dbReference>
<sequence length="386" mass="41576">MLVVREIAVSGYRSLRRISVPVDDLSVFVGGNGTGKTNLYRGLELLQAAALGTLTRDLAAEGGMDSALWAGRRRHGEAARIRLSATLHDDGTGQAFTYAVEVGLVQQAGGDTYGAAFRKEPQVKAERLSVRTGGRTAVILDRDGRSGFARDEDGRKRPLGLDLLPTETALGTFLDATRHPEIALARLAMTGWRFHHDFRTDAESPLRRPCLAVTTPTLASDGSDLATVFATLAHIRQDMGDLDAALDGAFPGAQLVVPEPGREASFGVTFPDFPGRTFAAPELSDGTLRYLALTGALLAYRLPPFIALNEPESSLHPDLMEPLARMIARAAERTQIWLVTHSERLADGIAAHGGARPRTVIKRDGETWIDGLKLSGEFADAEDEDS</sequence>
<dbReference type="PANTHER" id="PTHR32182:SF25">
    <property type="entry name" value="SLR1056 PROTEIN"/>
    <property type="match status" value="1"/>
</dbReference>
<name>A0A1I4LNA5_9HYPH</name>
<dbReference type="PIRSF" id="PIRSF029347">
    <property type="entry name" value="RecF"/>
    <property type="match status" value="1"/>
</dbReference>
<dbReference type="GO" id="GO:0006302">
    <property type="term" value="P:double-strand break repair"/>
    <property type="evidence" value="ECO:0007669"/>
    <property type="project" value="TreeGrafter"/>
</dbReference>
<proteinExistence type="predicted"/>
<dbReference type="PANTHER" id="PTHR32182">
    <property type="entry name" value="DNA REPLICATION AND REPAIR PROTEIN RECF"/>
    <property type="match status" value="1"/>
</dbReference>
<dbReference type="OrthoDB" id="7596665at2"/>
<dbReference type="InterPro" id="IPR027417">
    <property type="entry name" value="P-loop_NTPase"/>
</dbReference>
<feature type="domain" description="ATPase AAA-type core" evidence="1">
    <location>
        <begin position="26"/>
        <end position="345"/>
    </location>
</feature>
<dbReference type="RefSeq" id="WP_092041889.1">
    <property type="nucleotide sequence ID" value="NZ_FOTK01000014.1"/>
</dbReference>
<dbReference type="GO" id="GO:0005524">
    <property type="term" value="F:ATP binding"/>
    <property type="evidence" value="ECO:0007669"/>
    <property type="project" value="InterPro"/>
</dbReference>